<proteinExistence type="predicted"/>
<feature type="non-terminal residue" evidence="1">
    <location>
        <position position="80"/>
    </location>
</feature>
<evidence type="ECO:0000313" key="1">
    <source>
        <dbReference type="EMBL" id="CAF2155348.1"/>
    </source>
</evidence>
<gene>
    <name evidence="1" type="ORF">DARMORV10_A01P40160.1</name>
</gene>
<sequence length="80" mass="8876">KASIKRSFKIKEMNWKLGLLIGLMLLLSITLNPTLARVTYPSRTTKKGIGNIHLNKGMKIGFRGSVSRSAHHGNDPPNHL</sequence>
<reference evidence="1" key="1">
    <citation type="submission" date="2021-01" db="EMBL/GenBank/DDBJ databases">
        <authorList>
            <consortium name="Genoscope - CEA"/>
            <person name="William W."/>
        </authorList>
    </citation>
    <scope>NUCLEOTIDE SEQUENCE</scope>
</reference>
<protein>
    <submittedName>
        <fullName evidence="1">(rape) hypothetical protein</fullName>
    </submittedName>
</protein>
<organism evidence="1">
    <name type="scientific">Brassica napus</name>
    <name type="common">Rape</name>
    <dbReference type="NCBI Taxonomy" id="3708"/>
    <lineage>
        <taxon>Eukaryota</taxon>
        <taxon>Viridiplantae</taxon>
        <taxon>Streptophyta</taxon>
        <taxon>Embryophyta</taxon>
        <taxon>Tracheophyta</taxon>
        <taxon>Spermatophyta</taxon>
        <taxon>Magnoliopsida</taxon>
        <taxon>eudicotyledons</taxon>
        <taxon>Gunneridae</taxon>
        <taxon>Pentapetalae</taxon>
        <taxon>rosids</taxon>
        <taxon>malvids</taxon>
        <taxon>Brassicales</taxon>
        <taxon>Brassicaceae</taxon>
        <taxon>Brassiceae</taxon>
        <taxon>Brassica</taxon>
    </lineage>
</organism>
<name>A0A816Y7R4_BRANA</name>
<dbReference type="EMBL" id="HG994355">
    <property type="protein sequence ID" value="CAF2155348.1"/>
    <property type="molecule type" value="Genomic_DNA"/>
</dbReference>
<accession>A0A816Y7R4</accession>
<dbReference type="AlphaFoldDB" id="A0A816Y7R4"/>
<dbReference type="Proteomes" id="UP001295469">
    <property type="component" value="Chromosome A01"/>
</dbReference>